<evidence type="ECO:0000256" key="5">
    <source>
        <dbReference type="SAM" id="SignalP"/>
    </source>
</evidence>
<dbReference type="PATRIC" id="fig|1178515.4.peg.751"/>
<dbReference type="KEGG" id="pswu:SY83_03785"/>
<feature type="domain" description="SH3b" evidence="6">
    <location>
        <begin position="28"/>
        <end position="91"/>
    </location>
</feature>
<dbReference type="STRING" id="1178515.SY83_03785"/>
<comment type="similarity">
    <text evidence="1">Belongs to the peptidase C40 family.</text>
</comment>
<keyword evidence="3 8" id="KW-0378">Hydrolase</keyword>
<name>A0A172TEY3_9BACL</name>
<evidence type="ECO:0000256" key="1">
    <source>
        <dbReference type="ARBA" id="ARBA00007074"/>
    </source>
</evidence>
<dbReference type="PANTHER" id="PTHR47053:SF1">
    <property type="entry name" value="MUREIN DD-ENDOPEPTIDASE MEPH-RELATED"/>
    <property type="match status" value="1"/>
</dbReference>
<dbReference type="InterPro" id="IPR000064">
    <property type="entry name" value="NLP_P60_dom"/>
</dbReference>
<dbReference type="Gene3D" id="2.30.30.40">
    <property type="entry name" value="SH3 Domains"/>
    <property type="match status" value="1"/>
</dbReference>
<keyword evidence="9" id="KW-1185">Reference proteome</keyword>
<accession>A0A172TEY3</accession>
<feature type="domain" description="NlpC/P60" evidence="7">
    <location>
        <begin position="108"/>
        <end position="253"/>
    </location>
</feature>
<feature type="chain" id="PRO_5008000705" evidence="5">
    <location>
        <begin position="27"/>
        <end position="253"/>
    </location>
</feature>
<dbReference type="OrthoDB" id="9813118at2"/>
<dbReference type="PROSITE" id="PS51781">
    <property type="entry name" value="SH3B"/>
    <property type="match status" value="1"/>
</dbReference>
<keyword evidence="4" id="KW-0788">Thiol protease</keyword>
<dbReference type="InterPro" id="IPR036028">
    <property type="entry name" value="SH3-like_dom_sf"/>
</dbReference>
<evidence type="ECO:0000313" key="9">
    <source>
        <dbReference type="Proteomes" id="UP000076927"/>
    </source>
</evidence>
<evidence type="ECO:0000259" key="7">
    <source>
        <dbReference type="PROSITE" id="PS51935"/>
    </source>
</evidence>
<dbReference type="InterPro" id="IPR038765">
    <property type="entry name" value="Papain-like_cys_pep_sf"/>
</dbReference>
<dbReference type="GO" id="GO:0008234">
    <property type="term" value="F:cysteine-type peptidase activity"/>
    <property type="evidence" value="ECO:0007669"/>
    <property type="project" value="UniProtKB-KW"/>
</dbReference>
<feature type="signal peptide" evidence="5">
    <location>
        <begin position="1"/>
        <end position="26"/>
    </location>
</feature>
<sequence>MRKKMAVWTLLTSLAFSTIPLTAVQAAPTTAKVEASVSFRTEPDTSSHVMRYLKSGEEIVILEKVNDYWLRIQVQTGQVGYISANDQYTNYTGGQASVGNTSTGARGTRSVEAVISAGKRYLGTPYEFGSSRDTTRTFDCSDFVRQAFKDGLNLKLPADSRGQGDYVKARGSYKRQWGQLKRGDLVFFMSYKGSKASSYAGINKSAQRITHVGIYLGNGQVMHTYSKEAGGVRVDSIQGKHWEYRMIFGGSAI</sequence>
<dbReference type="Gene3D" id="3.90.1720.10">
    <property type="entry name" value="endopeptidase domain like (from Nostoc punctiforme)"/>
    <property type="match status" value="1"/>
</dbReference>
<dbReference type="SUPFAM" id="SSF50044">
    <property type="entry name" value="SH3-domain"/>
    <property type="match status" value="1"/>
</dbReference>
<dbReference type="InterPro" id="IPR003646">
    <property type="entry name" value="SH3-like_bac-type"/>
</dbReference>
<evidence type="ECO:0000259" key="6">
    <source>
        <dbReference type="PROSITE" id="PS51781"/>
    </source>
</evidence>
<dbReference type="CDD" id="cd00174">
    <property type="entry name" value="SH3"/>
    <property type="match status" value="1"/>
</dbReference>
<proteinExistence type="inferred from homology"/>
<dbReference type="PANTHER" id="PTHR47053">
    <property type="entry name" value="MUREIN DD-ENDOPEPTIDASE MEPH-RELATED"/>
    <property type="match status" value="1"/>
</dbReference>
<reference evidence="8 9" key="1">
    <citation type="submission" date="2015-01" db="EMBL/GenBank/DDBJ databases">
        <title>Paenibacillus swuensis/DY6/whole genome sequencing.</title>
        <authorList>
            <person name="Kim M.K."/>
            <person name="Srinivasan S."/>
            <person name="Lee J.-J."/>
        </authorList>
    </citation>
    <scope>NUCLEOTIDE SEQUENCE [LARGE SCALE GENOMIC DNA]</scope>
    <source>
        <strain evidence="8 9">DY6</strain>
    </source>
</reference>
<dbReference type="InterPro" id="IPR051202">
    <property type="entry name" value="Peptidase_C40"/>
</dbReference>
<dbReference type="Proteomes" id="UP000076927">
    <property type="component" value="Chromosome"/>
</dbReference>
<evidence type="ECO:0000256" key="3">
    <source>
        <dbReference type="ARBA" id="ARBA00022801"/>
    </source>
</evidence>
<dbReference type="RefSeq" id="WP_068604381.1">
    <property type="nucleotide sequence ID" value="NZ_CP011388.1"/>
</dbReference>
<evidence type="ECO:0000256" key="4">
    <source>
        <dbReference type="ARBA" id="ARBA00022807"/>
    </source>
</evidence>
<dbReference type="Pfam" id="PF00877">
    <property type="entry name" value="NLPC_P60"/>
    <property type="match status" value="1"/>
</dbReference>
<evidence type="ECO:0000313" key="8">
    <source>
        <dbReference type="EMBL" id="ANE45570.1"/>
    </source>
</evidence>
<dbReference type="SUPFAM" id="SSF54001">
    <property type="entry name" value="Cysteine proteinases"/>
    <property type="match status" value="1"/>
</dbReference>
<protein>
    <submittedName>
        <fullName evidence="8">Hydrolase Nlp/P60</fullName>
    </submittedName>
</protein>
<evidence type="ECO:0000256" key="2">
    <source>
        <dbReference type="ARBA" id="ARBA00022670"/>
    </source>
</evidence>
<dbReference type="AlphaFoldDB" id="A0A172TEY3"/>
<gene>
    <name evidence="8" type="ORF">SY83_03785</name>
</gene>
<keyword evidence="2" id="KW-0645">Protease</keyword>
<keyword evidence="5" id="KW-0732">Signal</keyword>
<dbReference type="GO" id="GO:0006508">
    <property type="term" value="P:proteolysis"/>
    <property type="evidence" value="ECO:0007669"/>
    <property type="project" value="UniProtKB-KW"/>
</dbReference>
<dbReference type="PROSITE" id="PS51935">
    <property type="entry name" value="NLPC_P60"/>
    <property type="match status" value="1"/>
</dbReference>
<organism evidence="8 9">
    <name type="scientific">Paenibacillus swuensis</name>
    <dbReference type="NCBI Taxonomy" id="1178515"/>
    <lineage>
        <taxon>Bacteria</taxon>
        <taxon>Bacillati</taxon>
        <taxon>Bacillota</taxon>
        <taxon>Bacilli</taxon>
        <taxon>Bacillales</taxon>
        <taxon>Paenibacillaceae</taxon>
        <taxon>Paenibacillus</taxon>
    </lineage>
</organism>
<dbReference type="Pfam" id="PF08239">
    <property type="entry name" value="SH3_3"/>
    <property type="match status" value="1"/>
</dbReference>
<dbReference type="EMBL" id="CP011388">
    <property type="protein sequence ID" value="ANE45570.1"/>
    <property type="molecule type" value="Genomic_DNA"/>
</dbReference>
<dbReference type="SMART" id="SM00287">
    <property type="entry name" value="SH3b"/>
    <property type="match status" value="1"/>
</dbReference>